<dbReference type="PANTHER" id="PTHR34236">
    <property type="entry name" value="DIMETHYL SULFOXIDE REDUCTASE TRANSCRIPTIONAL ACTIVATOR"/>
    <property type="match status" value="1"/>
</dbReference>
<evidence type="ECO:0000256" key="1">
    <source>
        <dbReference type="ARBA" id="ARBA00023015"/>
    </source>
</evidence>
<protein>
    <submittedName>
        <fullName evidence="5">Bacterio-opsin activator-like protein</fullName>
    </submittedName>
</protein>
<dbReference type="Gene3D" id="1.10.10.10">
    <property type="entry name" value="Winged helix-like DNA-binding domain superfamily/Winged helix DNA-binding domain"/>
    <property type="match status" value="1"/>
</dbReference>
<feature type="domain" description="DmsR-like N-terminal" evidence="4">
    <location>
        <begin position="1"/>
        <end position="34"/>
    </location>
</feature>
<dbReference type="InterPro" id="IPR007050">
    <property type="entry name" value="HTH_bacterioopsin"/>
</dbReference>
<proteinExistence type="predicted"/>
<dbReference type="InterPro" id="IPR036388">
    <property type="entry name" value="WH-like_DNA-bd_sf"/>
</dbReference>
<gene>
    <name evidence="5" type="ORF">C456_02971</name>
</gene>
<dbReference type="PATRIC" id="fig|1230452.3.peg.578"/>
<organism evidence="5 6">
    <name type="scientific">Haloferax lucentense (strain DSM 14919 / JCM 9276 / NCIMB 13854 / Aa 2.2)</name>
    <name type="common">Haloferax alicantei</name>
    <dbReference type="NCBI Taxonomy" id="1230452"/>
    <lineage>
        <taxon>Archaea</taxon>
        <taxon>Methanobacteriati</taxon>
        <taxon>Methanobacteriota</taxon>
        <taxon>Stenosarchaea group</taxon>
        <taxon>Halobacteria</taxon>
        <taxon>Halobacteriales</taxon>
        <taxon>Haloferacaceae</taxon>
        <taxon>Haloferax</taxon>
    </lineage>
</organism>
<keyword evidence="2" id="KW-0804">Transcription</keyword>
<reference evidence="5 6" key="1">
    <citation type="journal article" date="2014" name="PLoS Genet.">
        <title>Phylogenetically driven sequencing of extremely halophilic archaea reveals strategies for static and dynamic osmo-response.</title>
        <authorList>
            <person name="Becker E.A."/>
            <person name="Seitzer P.M."/>
            <person name="Tritt A."/>
            <person name="Larsen D."/>
            <person name="Krusor M."/>
            <person name="Yao A.I."/>
            <person name="Wu D."/>
            <person name="Madern D."/>
            <person name="Eisen J.A."/>
            <person name="Darling A.E."/>
            <person name="Facciotti M.T."/>
        </authorList>
    </citation>
    <scope>NUCLEOTIDE SEQUENCE [LARGE SCALE GENOMIC DNA]</scope>
    <source>
        <strain evidence="6">DSM 14919 / CCM 7023 / CIP 107410 / JCM 9276 / NCIMB 13854 / Aa 2.2</strain>
    </source>
</reference>
<evidence type="ECO:0000313" key="5">
    <source>
        <dbReference type="EMBL" id="ELZ77465.1"/>
    </source>
</evidence>
<evidence type="ECO:0000313" key="6">
    <source>
        <dbReference type="Proteomes" id="UP000011535"/>
    </source>
</evidence>
<dbReference type="EMBL" id="AOLH01000004">
    <property type="protein sequence ID" value="ELZ77465.1"/>
    <property type="molecule type" value="Genomic_DNA"/>
</dbReference>
<name>M0GZ20_HALL2</name>
<dbReference type="AlphaFoldDB" id="M0GZ20"/>
<dbReference type="Proteomes" id="UP000011535">
    <property type="component" value="Unassembled WGS sequence"/>
</dbReference>
<dbReference type="PANTHER" id="PTHR34236:SF1">
    <property type="entry name" value="DIMETHYL SULFOXIDE REDUCTASE TRANSCRIPTIONAL ACTIVATOR"/>
    <property type="match status" value="1"/>
</dbReference>
<evidence type="ECO:0000259" key="4">
    <source>
        <dbReference type="Pfam" id="PF24277"/>
    </source>
</evidence>
<keyword evidence="1" id="KW-0805">Transcription regulation</keyword>
<dbReference type="Pfam" id="PF24277">
    <property type="entry name" value="DmsR_N"/>
    <property type="match status" value="1"/>
</dbReference>
<evidence type="ECO:0000259" key="3">
    <source>
        <dbReference type="Pfam" id="PF04967"/>
    </source>
</evidence>
<dbReference type="Pfam" id="PF04967">
    <property type="entry name" value="HTH_10"/>
    <property type="match status" value="1"/>
</dbReference>
<sequence>MLSFVAADLESFRDIVVNLKSAFDGVSLRRLTQSEPDSATGSLVFVDRDELTARQREVLETAHEMGYFEHPREANATEVAAALDINRSTFTEHLSAAQSKLLDTILDA</sequence>
<evidence type="ECO:0000256" key="2">
    <source>
        <dbReference type="ARBA" id="ARBA00023163"/>
    </source>
</evidence>
<dbReference type="InterPro" id="IPR056433">
    <property type="entry name" value="DmsR-like_N"/>
</dbReference>
<accession>M0GZ20</accession>
<feature type="domain" description="HTH bat-type" evidence="3">
    <location>
        <begin position="51"/>
        <end position="102"/>
    </location>
</feature>
<comment type="caution">
    <text evidence="5">The sequence shown here is derived from an EMBL/GenBank/DDBJ whole genome shotgun (WGS) entry which is preliminary data.</text>
</comment>